<dbReference type="HOGENOM" id="CLU_063146_1_1_1"/>
<dbReference type="EMBL" id="KN824293">
    <property type="protein sequence ID" value="KIM28442.1"/>
    <property type="molecule type" value="Genomic_DNA"/>
</dbReference>
<keyword evidence="3" id="KW-1185">Reference proteome</keyword>
<gene>
    <name evidence="2" type="ORF">M408DRAFT_141418</name>
</gene>
<accession>A0A0C2XH57</accession>
<sequence length="204" mass="23044">MGIQSSRPTGPLLPAPVPVGLIRSLCFPYEITMTMEKKIGWSGDAFQIRTVDGQPAFFMPGRDTSFSKKKILQDLSSIPIVNIKNEGLIFKGTYHIYAGDSSERLLATIRRRMTLRISAEIQFTNHDGSQRVFDLDVDFPCKEAIITDRLNRMPVGRIIRRVENQNEWIFGQQTYIVTAAPNVDLAFIICICVALDEIRHEARG</sequence>
<evidence type="ECO:0000313" key="3">
    <source>
        <dbReference type="Proteomes" id="UP000054097"/>
    </source>
</evidence>
<evidence type="ECO:0008006" key="4">
    <source>
        <dbReference type="Google" id="ProtNLM"/>
    </source>
</evidence>
<dbReference type="Gene3D" id="2.40.160.200">
    <property type="entry name" value="LURP1-related"/>
    <property type="match status" value="1"/>
</dbReference>
<dbReference type="OrthoDB" id="97518at2759"/>
<evidence type="ECO:0000256" key="1">
    <source>
        <dbReference type="ARBA" id="ARBA00005437"/>
    </source>
</evidence>
<dbReference type="PANTHER" id="PTHR31087">
    <property type="match status" value="1"/>
</dbReference>
<evidence type="ECO:0000313" key="2">
    <source>
        <dbReference type="EMBL" id="KIM28442.1"/>
    </source>
</evidence>
<organism evidence="2 3">
    <name type="scientific">Serendipita vermifera MAFF 305830</name>
    <dbReference type="NCBI Taxonomy" id="933852"/>
    <lineage>
        <taxon>Eukaryota</taxon>
        <taxon>Fungi</taxon>
        <taxon>Dikarya</taxon>
        <taxon>Basidiomycota</taxon>
        <taxon>Agaricomycotina</taxon>
        <taxon>Agaricomycetes</taxon>
        <taxon>Sebacinales</taxon>
        <taxon>Serendipitaceae</taxon>
        <taxon>Serendipita</taxon>
    </lineage>
</organism>
<dbReference type="InterPro" id="IPR038595">
    <property type="entry name" value="LOR_sf"/>
</dbReference>
<dbReference type="SUPFAM" id="SSF54518">
    <property type="entry name" value="Tubby C-terminal domain-like"/>
    <property type="match status" value="1"/>
</dbReference>
<proteinExistence type="inferred from homology"/>
<name>A0A0C2XH57_SERVB</name>
<dbReference type="AlphaFoldDB" id="A0A0C2XH57"/>
<dbReference type="Pfam" id="PF04525">
    <property type="entry name" value="LOR"/>
    <property type="match status" value="1"/>
</dbReference>
<dbReference type="PANTHER" id="PTHR31087:SF161">
    <property type="entry name" value="TUBBY C 2 FAMILY PROTEIN"/>
    <property type="match status" value="1"/>
</dbReference>
<dbReference type="Proteomes" id="UP000054097">
    <property type="component" value="Unassembled WGS sequence"/>
</dbReference>
<dbReference type="InterPro" id="IPR025659">
    <property type="entry name" value="Tubby-like_C"/>
</dbReference>
<protein>
    <recommendedName>
        <fullName evidence="4">Tubby C-terminal domain-containing protein</fullName>
    </recommendedName>
</protein>
<reference evidence="2 3" key="1">
    <citation type="submission" date="2014-04" db="EMBL/GenBank/DDBJ databases">
        <authorList>
            <consortium name="DOE Joint Genome Institute"/>
            <person name="Kuo A."/>
            <person name="Zuccaro A."/>
            <person name="Kohler A."/>
            <person name="Nagy L.G."/>
            <person name="Floudas D."/>
            <person name="Copeland A."/>
            <person name="Barry K.W."/>
            <person name="Cichocki N."/>
            <person name="Veneault-Fourrey C."/>
            <person name="LaButti K."/>
            <person name="Lindquist E.A."/>
            <person name="Lipzen A."/>
            <person name="Lundell T."/>
            <person name="Morin E."/>
            <person name="Murat C."/>
            <person name="Sun H."/>
            <person name="Tunlid A."/>
            <person name="Henrissat B."/>
            <person name="Grigoriev I.V."/>
            <person name="Hibbett D.S."/>
            <person name="Martin F."/>
            <person name="Nordberg H.P."/>
            <person name="Cantor M.N."/>
            <person name="Hua S.X."/>
        </authorList>
    </citation>
    <scope>NUCLEOTIDE SEQUENCE [LARGE SCALE GENOMIC DNA]</scope>
    <source>
        <strain evidence="2 3">MAFF 305830</strain>
    </source>
</reference>
<dbReference type="STRING" id="933852.A0A0C2XH57"/>
<reference evidence="3" key="2">
    <citation type="submission" date="2015-01" db="EMBL/GenBank/DDBJ databases">
        <title>Evolutionary Origins and Diversification of the Mycorrhizal Mutualists.</title>
        <authorList>
            <consortium name="DOE Joint Genome Institute"/>
            <consortium name="Mycorrhizal Genomics Consortium"/>
            <person name="Kohler A."/>
            <person name="Kuo A."/>
            <person name="Nagy L.G."/>
            <person name="Floudas D."/>
            <person name="Copeland A."/>
            <person name="Barry K.W."/>
            <person name="Cichocki N."/>
            <person name="Veneault-Fourrey C."/>
            <person name="LaButti K."/>
            <person name="Lindquist E.A."/>
            <person name="Lipzen A."/>
            <person name="Lundell T."/>
            <person name="Morin E."/>
            <person name="Murat C."/>
            <person name="Riley R."/>
            <person name="Ohm R."/>
            <person name="Sun H."/>
            <person name="Tunlid A."/>
            <person name="Henrissat B."/>
            <person name="Grigoriev I.V."/>
            <person name="Hibbett D.S."/>
            <person name="Martin F."/>
        </authorList>
    </citation>
    <scope>NUCLEOTIDE SEQUENCE [LARGE SCALE GENOMIC DNA]</scope>
    <source>
        <strain evidence="3">MAFF 305830</strain>
    </source>
</reference>
<dbReference type="InterPro" id="IPR007612">
    <property type="entry name" value="LOR"/>
</dbReference>
<comment type="similarity">
    <text evidence="1">Belongs to the LOR family.</text>
</comment>